<dbReference type="InterPro" id="IPR000086">
    <property type="entry name" value="NUDIX_hydrolase_dom"/>
</dbReference>
<gene>
    <name evidence="4" type="ORF">AWC17_18335</name>
</gene>
<evidence type="ECO:0000259" key="3">
    <source>
        <dbReference type="PROSITE" id="PS51462"/>
    </source>
</evidence>
<dbReference type="Pfam" id="PF00293">
    <property type="entry name" value="NUDIX"/>
    <property type="match status" value="1"/>
</dbReference>
<dbReference type="InterPro" id="IPR020084">
    <property type="entry name" value="NUDIX_hydrolase_CS"/>
</dbReference>
<dbReference type="Proteomes" id="UP000193781">
    <property type="component" value="Unassembled WGS sequence"/>
</dbReference>
<dbReference type="OrthoDB" id="9814308at2"/>
<dbReference type="CDD" id="cd18879">
    <property type="entry name" value="NUDIX_Hydrolase"/>
    <property type="match status" value="1"/>
</dbReference>
<dbReference type="RefSeq" id="WP_046187061.1">
    <property type="nucleotide sequence ID" value="NZ_JACKSS010000104.1"/>
</dbReference>
<dbReference type="PANTHER" id="PTHR43046:SF16">
    <property type="entry name" value="ADP-RIBOSE PYROPHOSPHATASE YJHB-RELATED"/>
    <property type="match status" value="1"/>
</dbReference>
<name>A0A0F5N0X2_9MYCO</name>
<protein>
    <submittedName>
        <fullName evidence="4">ADP-ribose pyrophosphatase</fullName>
    </submittedName>
</protein>
<dbReference type="Gene3D" id="3.90.79.10">
    <property type="entry name" value="Nucleoside Triphosphate Pyrophosphohydrolase"/>
    <property type="match status" value="1"/>
</dbReference>
<keyword evidence="2" id="KW-0378">Hydrolase</keyword>
<dbReference type="STRING" id="244292.ABW17_11410"/>
<dbReference type="InterPro" id="IPR015797">
    <property type="entry name" value="NUDIX_hydrolase-like_dom_sf"/>
</dbReference>
<proteinExistence type="predicted"/>
<dbReference type="PROSITE" id="PS51462">
    <property type="entry name" value="NUDIX"/>
    <property type="match status" value="1"/>
</dbReference>
<evidence type="ECO:0000313" key="4">
    <source>
        <dbReference type="EMBL" id="ORW15376.1"/>
    </source>
</evidence>
<reference evidence="4 5" key="1">
    <citation type="submission" date="2016-01" db="EMBL/GenBank/DDBJ databases">
        <title>The new phylogeny of the genus Mycobacterium.</title>
        <authorList>
            <person name="Tarcisio F."/>
            <person name="Conor M."/>
            <person name="Antonella G."/>
            <person name="Elisabetta G."/>
            <person name="Giulia F.S."/>
            <person name="Sara T."/>
            <person name="Anna F."/>
            <person name="Clotilde B."/>
            <person name="Roberto B."/>
            <person name="Veronica D.S."/>
            <person name="Fabio R."/>
            <person name="Monica P."/>
            <person name="Olivier J."/>
            <person name="Enrico T."/>
            <person name="Nicola S."/>
        </authorList>
    </citation>
    <scope>NUCLEOTIDE SEQUENCE [LARGE SCALE GENOMIC DNA]</scope>
    <source>
        <strain evidence="4 5">DSM 44803</strain>
    </source>
</reference>
<dbReference type="GO" id="GO:0016787">
    <property type="term" value="F:hydrolase activity"/>
    <property type="evidence" value="ECO:0007669"/>
    <property type="project" value="UniProtKB-KW"/>
</dbReference>
<sequence>MPIPGFIVELRRAVGTAPLWLAGVTAVTIRDGQVLLVQRSDNGAWTAVTGIVEPGENPADCAAREVTEETGVSARATRLAWVHVTRPTVHANGDQAQYLDHVFRMQWLSGEPFAADDETAAAQWFDLDDLPPMTANMRRRIALSASDDSRTVFDTNAPAERA</sequence>
<organism evidence="4 5">
    <name type="scientific">Mycobacterium nebraskense</name>
    <dbReference type="NCBI Taxonomy" id="244292"/>
    <lineage>
        <taxon>Bacteria</taxon>
        <taxon>Bacillati</taxon>
        <taxon>Actinomycetota</taxon>
        <taxon>Actinomycetes</taxon>
        <taxon>Mycobacteriales</taxon>
        <taxon>Mycobacteriaceae</taxon>
        <taxon>Mycobacterium</taxon>
    </lineage>
</organism>
<dbReference type="PANTHER" id="PTHR43046">
    <property type="entry name" value="GDP-MANNOSE MANNOSYL HYDROLASE"/>
    <property type="match status" value="1"/>
</dbReference>
<keyword evidence="5" id="KW-1185">Reference proteome</keyword>
<comment type="cofactor">
    <cofactor evidence="1">
        <name>Mg(2+)</name>
        <dbReference type="ChEBI" id="CHEBI:18420"/>
    </cofactor>
</comment>
<evidence type="ECO:0000256" key="2">
    <source>
        <dbReference type="ARBA" id="ARBA00022801"/>
    </source>
</evidence>
<feature type="domain" description="Nudix hydrolase" evidence="3">
    <location>
        <begin position="19"/>
        <end position="147"/>
    </location>
</feature>
<evidence type="ECO:0000313" key="5">
    <source>
        <dbReference type="Proteomes" id="UP000193781"/>
    </source>
</evidence>
<comment type="caution">
    <text evidence="4">The sequence shown here is derived from an EMBL/GenBank/DDBJ whole genome shotgun (WGS) entry which is preliminary data.</text>
</comment>
<dbReference type="EMBL" id="LQPH01000173">
    <property type="protein sequence ID" value="ORW15376.1"/>
    <property type="molecule type" value="Genomic_DNA"/>
</dbReference>
<accession>A0A0F5N0X2</accession>
<dbReference type="SUPFAM" id="SSF55811">
    <property type="entry name" value="Nudix"/>
    <property type="match status" value="1"/>
</dbReference>
<dbReference type="PROSITE" id="PS00893">
    <property type="entry name" value="NUDIX_BOX"/>
    <property type="match status" value="1"/>
</dbReference>
<dbReference type="AlphaFoldDB" id="A0A0F5N0X2"/>
<evidence type="ECO:0000256" key="1">
    <source>
        <dbReference type="ARBA" id="ARBA00001946"/>
    </source>
</evidence>